<comment type="caution">
    <text evidence="1">The sequence shown here is derived from an EMBL/GenBank/DDBJ whole genome shotgun (WGS) entry which is preliminary data.</text>
</comment>
<organism evidence="1">
    <name type="scientific">Ignavibacterium album</name>
    <dbReference type="NCBI Taxonomy" id="591197"/>
    <lineage>
        <taxon>Bacteria</taxon>
        <taxon>Pseudomonadati</taxon>
        <taxon>Ignavibacteriota</taxon>
        <taxon>Ignavibacteria</taxon>
        <taxon>Ignavibacteriales</taxon>
        <taxon>Ignavibacteriaceae</taxon>
        <taxon>Ignavibacterium</taxon>
    </lineage>
</organism>
<name>A0A7V2ZL29_9BACT</name>
<proteinExistence type="predicted"/>
<reference evidence="1" key="1">
    <citation type="journal article" date="2020" name="mSystems">
        <title>Genome- and Community-Level Interaction Insights into Carbon Utilization and Element Cycling Functions of Hydrothermarchaeota in Hydrothermal Sediment.</title>
        <authorList>
            <person name="Zhou Z."/>
            <person name="Liu Y."/>
            <person name="Xu W."/>
            <person name="Pan J."/>
            <person name="Luo Z.H."/>
            <person name="Li M."/>
        </authorList>
    </citation>
    <scope>NUCLEOTIDE SEQUENCE [LARGE SCALE GENOMIC DNA]</scope>
    <source>
        <strain evidence="1">SpSt-479</strain>
    </source>
</reference>
<dbReference type="AlphaFoldDB" id="A0A7V2ZL29"/>
<gene>
    <name evidence="1" type="ORF">ENS31_09975</name>
</gene>
<accession>A0A7V2ZL29</accession>
<sequence length="243" mass="27539">MSITKFFILFCAFGILSDVYTQTSEYGNLKIYSREPYLSSFGYYSGSHRMPSNFSPSRLDYNGISYTTLYDISNIGNFVINNNSEVRITLDGIFRIGAALAKSNFQNDNGLFPNSSITYYQLNLDFFTLSINPEYTFIFKHGFAVTAHFGIDLINIGGSVSLLEKGNTLKHSVGQFNLVPLAFRPAAYVDLGNSGIGIGAYINPSNILSFRYTSEELYSDDKWGFKTFDDFFKRYEFQIIFTF</sequence>
<dbReference type="EMBL" id="DSUJ01000008">
    <property type="protein sequence ID" value="HFI91838.1"/>
    <property type="molecule type" value="Genomic_DNA"/>
</dbReference>
<protein>
    <submittedName>
        <fullName evidence="1">Uncharacterized protein</fullName>
    </submittedName>
</protein>
<evidence type="ECO:0000313" key="1">
    <source>
        <dbReference type="EMBL" id="HFI91838.1"/>
    </source>
</evidence>